<gene>
    <name evidence="1" type="ORF">GGQ97_002334</name>
</gene>
<reference evidence="1 2" key="1">
    <citation type="submission" date="2020-03" db="EMBL/GenBank/DDBJ databases">
        <title>Genomic Encyclopedia of Type Strains, Phase IV (KMG-IV): sequencing the most valuable type-strain genomes for metagenomic binning, comparative biology and taxonomic classification.</title>
        <authorList>
            <person name="Goeker M."/>
        </authorList>
    </citation>
    <scope>NUCLEOTIDE SEQUENCE [LARGE SCALE GENOMIC DNA]</scope>
    <source>
        <strain evidence="1 2">DSM 16846</strain>
    </source>
</reference>
<dbReference type="EMBL" id="JAATJC010000001">
    <property type="protein sequence ID" value="NJC06541.1"/>
    <property type="molecule type" value="Genomic_DNA"/>
</dbReference>
<organism evidence="1 2">
    <name type="scientific">Sphingomonas kaistensis</name>
    <dbReference type="NCBI Taxonomy" id="298708"/>
    <lineage>
        <taxon>Bacteria</taxon>
        <taxon>Pseudomonadati</taxon>
        <taxon>Pseudomonadota</taxon>
        <taxon>Alphaproteobacteria</taxon>
        <taxon>Sphingomonadales</taxon>
        <taxon>Sphingomonadaceae</taxon>
        <taxon>Sphingomonas</taxon>
    </lineage>
</organism>
<protein>
    <submittedName>
        <fullName evidence="1">Uncharacterized protein</fullName>
    </submittedName>
</protein>
<name>A0A7X5Y7Q5_9SPHN</name>
<accession>A0A7X5Y7Q5</accession>
<proteinExistence type="predicted"/>
<evidence type="ECO:0000313" key="2">
    <source>
        <dbReference type="Proteomes" id="UP000558192"/>
    </source>
</evidence>
<keyword evidence="2" id="KW-1185">Reference proteome</keyword>
<dbReference type="AlphaFoldDB" id="A0A7X5Y7Q5"/>
<dbReference type="Proteomes" id="UP000558192">
    <property type="component" value="Unassembled WGS sequence"/>
</dbReference>
<comment type="caution">
    <text evidence="1">The sequence shown here is derived from an EMBL/GenBank/DDBJ whole genome shotgun (WGS) entry which is preliminary data.</text>
</comment>
<sequence>MPQSTTHRRAWIDARLAEHAAAERAKNPKLTASLDAIERAFPHPNPPSLEDRYPFIALNLSLEYARRFQGANVLIGDGFVEVETRDLGGDRHRVAA</sequence>
<evidence type="ECO:0000313" key="1">
    <source>
        <dbReference type="EMBL" id="NJC06541.1"/>
    </source>
</evidence>
<dbReference type="RefSeq" id="WP_168069823.1">
    <property type="nucleotide sequence ID" value="NZ_JAATJC010000001.1"/>
</dbReference>